<dbReference type="Pfam" id="PF17172">
    <property type="entry name" value="GST_N_4"/>
    <property type="match status" value="1"/>
</dbReference>
<dbReference type="InterPro" id="IPR012336">
    <property type="entry name" value="Thioredoxin-like_fold"/>
</dbReference>
<evidence type="ECO:0000313" key="3">
    <source>
        <dbReference type="EMBL" id="AKF09156.1"/>
    </source>
</evidence>
<dbReference type="InterPro" id="IPR036249">
    <property type="entry name" value="Thioredoxin-like_sf"/>
</dbReference>
<evidence type="ECO:0000259" key="2">
    <source>
        <dbReference type="Pfam" id="PF17172"/>
    </source>
</evidence>
<dbReference type="STRING" id="927083.DB32_006305"/>
<protein>
    <recommendedName>
        <fullName evidence="5">Glutathione S-transferase</fullName>
    </recommendedName>
</protein>
<dbReference type="SFLD" id="SFLDS00019">
    <property type="entry name" value="Glutathione_Transferase_(cytos"/>
    <property type="match status" value="1"/>
</dbReference>
<proteinExistence type="predicted"/>
<dbReference type="KEGG" id="samy:DB32_006305"/>
<dbReference type="Gene3D" id="3.40.30.10">
    <property type="entry name" value="Glutaredoxin"/>
    <property type="match status" value="1"/>
</dbReference>
<dbReference type="InterPro" id="IPR033468">
    <property type="entry name" value="Metaxin_GST"/>
</dbReference>
<sequence>MPSFSPFCTKLETYLRMAGIPHEVRPPDMRRAPKGKIPYVEIDGRLIGDSQLVIDELVRRHGDTLDAQLDSKQRAIGHAVRRMLEEGTYFTTLHLRWIDEDGFRVLRPEFGKMFPPALRPLLFPMVRRSVRSALRGQGTGRHTKDEIVSFARRDLDALSAILGESEYLLGDRPSSYDATAYAFCESALGFPHPSGVLEHARSKPNLVAYRARMRERWFPELGPVRS</sequence>
<feature type="domain" description="Metaxin glutathione S-transferase" evidence="1">
    <location>
        <begin position="151"/>
        <end position="213"/>
    </location>
</feature>
<dbReference type="CDD" id="cd03193">
    <property type="entry name" value="GST_C_Metaxin"/>
    <property type="match status" value="1"/>
</dbReference>
<dbReference type="InterPro" id="IPR050931">
    <property type="entry name" value="Mito_Protein_Transport_Metaxin"/>
</dbReference>
<dbReference type="PANTHER" id="PTHR12289:SF41">
    <property type="entry name" value="FAILED AXON CONNECTIONS-RELATED"/>
    <property type="match status" value="1"/>
</dbReference>
<dbReference type="InterPro" id="IPR036282">
    <property type="entry name" value="Glutathione-S-Trfase_C_sf"/>
</dbReference>
<gene>
    <name evidence="3" type="ORF">DB32_006305</name>
</gene>
<keyword evidence="4" id="KW-1185">Reference proteome</keyword>
<dbReference type="InterPro" id="IPR040079">
    <property type="entry name" value="Glutathione_S-Trfase"/>
</dbReference>
<dbReference type="PANTHER" id="PTHR12289">
    <property type="entry name" value="METAXIN RELATED"/>
    <property type="match status" value="1"/>
</dbReference>
<organism evidence="3 4">
    <name type="scientific">Sandaracinus amylolyticus</name>
    <dbReference type="NCBI Taxonomy" id="927083"/>
    <lineage>
        <taxon>Bacteria</taxon>
        <taxon>Pseudomonadati</taxon>
        <taxon>Myxococcota</taxon>
        <taxon>Polyangia</taxon>
        <taxon>Polyangiales</taxon>
        <taxon>Sandaracinaceae</taxon>
        <taxon>Sandaracinus</taxon>
    </lineage>
</organism>
<evidence type="ECO:0000313" key="4">
    <source>
        <dbReference type="Proteomes" id="UP000034883"/>
    </source>
</evidence>
<accession>A0A0F6W727</accession>
<dbReference type="SFLD" id="SFLDG01200">
    <property type="entry name" value="SUF1.1"/>
    <property type="match status" value="1"/>
</dbReference>
<dbReference type="SUPFAM" id="SSF52833">
    <property type="entry name" value="Thioredoxin-like"/>
    <property type="match status" value="1"/>
</dbReference>
<dbReference type="Proteomes" id="UP000034883">
    <property type="component" value="Chromosome"/>
</dbReference>
<dbReference type="AlphaFoldDB" id="A0A0F6W727"/>
<evidence type="ECO:0000259" key="1">
    <source>
        <dbReference type="Pfam" id="PF17171"/>
    </source>
</evidence>
<feature type="domain" description="Thioredoxin-like fold" evidence="2">
    <location>
        <begin position="6"/>
        <end position="101"/>
    </location>
</feature>
<dbReference type="EMBL" id="CP011125">
    <property type="protein sequence ID" value="AKF09156.1"/>
    <property type="molecule type" value="Genomic_DNA"/>
</dbReference>
<dbReference type="InterPro" id="IPR026928">
    <property type="entry name" value="FAX/IsoI-like"/>
</dbReference>
<reference evidence="3 4" key="1">
    <citation type="submission" date="2015-03" db="EMBL/GenBank/DDBJ databases">
        <title>Genome assembly of Sandaracinus amylolyticus DSM 53668.</title>
        <authorList>
            <person name="Sharma G."/>
            <person name="Subramanian S."/>
        </authorList>
    </citation>
    <scope>NUCLEOTIDE SEQUENCE [LARGE SCALE GENOMIC DNA]</scope>
    <source>
        <strain evidence="3 4">DSM 53668</strain>
    </source>
</reference>
<dbReference type="GO" id="GO:0005737">
    <property type="term" value="C:cytoplasm"/>
    <property type="evidence" value="ECO:0007669"/>
    <property type="project" value="TreeGrafter"/>
</dbReference>
<dbReference type="SUPFAM" id="SSF47616">
    <property type="entry name" value="GST C-terminal domain-like"/>
    <property type="match status" value="1"/>
</dbReference>
<dbReference type="Pfam" id="PF17171">
    <property type="entry name" value="GST_C_6"/>
    <property type="match status" value="1"/>
</dbReference>
<evidence type="ECO:0008006" key="5">
    <source>
        <dbReference type="Google" id="ProtNLM"/>
    </source>
</evidence>
<dbReference type="Gene3D" id="1.20.1050.10">
    <property type="match status" value="1"/>
</dbReference>
<name>A0A0F6W727_9BACT</name>
<dbReference type="SFLD" id="SFLDG01180">
    <property type="entry name" value="SUF1"/>
    <property type="match status" value="1"/>
</dbReference>